<dbReference type="InterPro" id="IPR009061">
    <property type="entry name" value="DNA-bd_dom_put_sf"/>
</dbReference>
<sequence>MAKPPRSTVYFSYFAKRGEDEHIGKALIRIGTVAKRSGLSTRTIDYYTQIGLLPFERSDSNYRLYSESVLDTLEKIQTLKSSRMTLEEIRTFMAAEHYSPALEDVNEELAQLEGKILSLKEELANAAPEERRYIKEEIQLKMIPLLQLMTTLLS</sequence>
<evidence type="ECO:0000313" key="7">
    <source>
        <dbReference type="Proteomes" id="UP000297776"/>
    </source>
</evidence>
<evidence type="ECO:0000259" key="5">
    <source>
        <dbReference type="PROSITE" id="PS50937"/>
    </source>
</evidence>
<dbReference type="Pfam" id="PF13411">
    <property type="entry name" value="MerR_1"/>
    <property type="match status" value="1"/>
</dbReference>
<dbReference type="EMBL" id="SORX01000008">
    <property type="protein sequence ID" value="TFD99793.1"/>
    <property type="molecule type" value="Genomic_DNA"/>
</dbReference>
<dbReference type="PANTHER" id="PTHR30204">
    <property type="entry name" value="REDOX-CYCLING DRUG-SENSING TRANSCRIPTIONAL ACTIVATOR SOXR"/>
    <property type="match status" value="1"/>
</dbReference>
<dbReference type="OrthoDB" id="9791488at2"/>
<keyword evidence="7" id="KW-1185">Reference proteome</keyword>
<dbReference type="GO" id="GO:0003700">
    <property type="term" value="F:DNA-binding transcription factor activity"/>
    <property type="evidence" value="ECO:0007669"/>
    <property type="project" value="InterPro"/>
</dbReference>
<evidence type="ECO:0000256" key="4">
    <source>
        <dbReference type="ARBA" id="ARBA00023163"/>
    </source>
</evidence>
<reference evidence="6 7" key="1">
    <citation type="submission" date="2019-03" db="EMBL/GenBank/DDBJ databases">
        <authorList>
            <person name="Yang Y."/>
        </authorList>
    </citation>
    <scope>NUCLEOTIDE SEQUENCE [LARGE SCALE GENOMIC DNA]</scope>
    <source>
        <strain evidence="6 7">ASL-1</strain>
    </source>
</reference>
<dbReference type="PANTHER" id="PTHR30204:SF69">
    <property type="entry name" value="MERR-FAMILY TRANSCRIPTIONAL REGULATOR"/>
    <property type="match status" value="1"/>
</dbReference>
<evidence type="ECO:0000256" key="2">
    <source>
        <dbReference type="ARBA" id="ARBA00023015"/>
    </source>
</evidence>
<proteinExistence type="predicted"/>
<organism evidence="6 7">
    <name type="scientific">Jeotgalibacillus salarius</name>
    <dbReference type="NCBI Taxonomy" id="546023"/>
    <lineage>
        <taxon>Bacteria</taxon>
        <taxon>Bacillati</taxon>
        <taxon>Bacillota</taxon>
        <taxon>Bacilli</taxon>
        <taxon>Bacillales</taxon>
        <taxon>Caryophanaceae</taxon>
        <taxon>Jeotgalibacillus</taxon>
    </lineage>
</organism>
<dbReference type="SMART" id="SM00422">
    <property type="entry name" value="HTH_MERR"/>
    <property type="match status" value="1"/>
</dbReference>
<name>A0A4Y8LBN3_9BACL</name>
<feature type="domain" description="HTH merR-type" evidence="5">
    <location>
        <begin position="27"/>
        <end position="95"/>
    </location>
</feature>
<keyword evidence="4" id="KW-0804">Transcription</keyword>
<dbReference type="InterPro" id="IPR000551">
    <property type="entry name" value="MerR-type_HTH_dom"/>
</dbReference>
<dbReference type="InterPro" id="IPR047057">
    <property type="entry name" value="MerR_fam"/>
</dbReference>
<keyword evidence="1" id="KW-0678">Repressor</keyword>
<dbReference type="GO" id="GO:0003677">
    <property type="term" value="F:DNA binding"/>
    <property type="evidence" value="ECO:0007669"/>
    <property type="project" value="UniProtKB-KW"/>
</dbReference>
<protein>
    <submittedName>
        <fullName evidence="6">MerR family transcriptional regulator</fullName>
    </submittedName>
</protein>
<comment type="caution">
    <text evidence="6">The sequence shown here is derived from an EMBL/GenBank/DDBJ whole genome shotgun (WGS) entry which is preliminary data.</text>
</comment>
<gene>
    <name evidence="6" type="ORF">E2626_13510</name>
</gene>
<evidence type="ECO:0000313" key="6">
    <source>
        <dbReference type="EMBL" id="TFD99793.1"/>
    </source>
</evidence>
<dbReference type="Proteomes" id="UP000297776">
    <property type="component" value="Unassembled WGS sequence"/>
</dbReference>
<keyword evidence="3" id="KW-0238">DNA-binding</keyword>
<keyword evidence="2" id="KW-0805">Transcription regulation</keyword>
<accession>A0A4Y8LBN3</accession>
<dbReference type="SUPFAM" id="SSF46955">
    <property type="entry name" value="Putative DNA-binding domain"/>
    <property type="match status" value="1"/>
</dbReference>
<evidence type="ECO:0000256" key="3">
    <source>
        <dbReference type="ARBA" id="ARBA00023125"/>
    </source>
</evidence>
<dbReference type="PROSITE" id="PS50937">
    <property type="entry name" value="HTH_MERR_2"/>
    <property type="match status" value="1"/>
</dbReference>
<evidence type="ECO:0000256" key="1">
    <source>
        <dbReference type="ARBA" id="ARBA00022491"/>
    </source>
</evidence>
<dbReference type="AlphaFoldDB" id="A0A4Y8LBN3"/>
<dbReference type="Gene3D" id="1.10.1660.10">
    <property type="match status" value="1"/>
</dbReference>